<reference evidence="1" key="1">
    <citation type="submission" date="2021-03" db="UniProtKB">
        <authorList>
            <consortium name="EnsemblPlants"/>
        </authorList>
    </citation>
    <scope>IDENTIFICATION</scope>
</reference>
<dbReference type="EnsemblPlants" id="evm.model.ctgX2.59">
    <property type="protein sequence ID" value="cds.evm.model.ctgX2.59"/>
    <property type="gene ID" value="evm.TU.ctgX2.59"/>
</dbReference>
<dbReference type="AlphaFoldDB" id="A0A803QRZ6"/>
<dbReference type="Proteomes" id="UP000596661">
    <property type="component" value="Unassembled WGS sequence"/>
</dbReference>
<sequence>VMIHPRSKVRLMIPSPSTSSIPSQSVFGSNFWSQAASPTLGLGLVQKWVAVCLVLVWSQIHTSDSLLYPSPSYFIRGPSPDLFIGFDPNL</sequence>
<protein>
    <submittedName>
        <fullName evidence="1">Uncharacterized protein</fullName>
    </submittedName>
</protein>
<dbReference type="Gramene" id="evm.model.ctgX2.59">
    <property type="protein sequence ID" value="cds.evm.model.ctgX2.59"/>
    <property type="gene ID" value="evm.TU.ctgX2.59"/>
</dbReference>
<keyword evidence="2" id="KW-1185">Reference proteome</keyword>
<organism evidence="1 2">
    <name type="scientific">Cannabis sativa</name>
    <name type="common">Hemp</name>
    <name type="synonym">Marijuana</name>
    <dbReference type="NCBI Taxonomy" id="3483"/>
    <lineage>
        <taxon>Eukaryota</taxon>
        <taxon>Viridiplantae</taxon>
        <taxon>Streptophyta</taxon>
        <taxon>Embryophyta</taxon>
        <taxon>Tracheophyta</taxon>
        <taxon>Spermatophyta</taxon>
        <taxon>Magnoliopsida</taxon>
        <taxon>eudicotyledons</taxon>
        <taxon>Gunneridae</taxon>
        <taxon>Pentapetalae</taxon>
        <taxon>rosids</taxon>
        <taxon>fabids</taxon>
        <taxon>Rosales</taxon>
        <taxon>Cannabaceae</taxon>
        <taxon>Cannabis</taxon>
    </lineage>
</organism>
<proteinExistence type="predicted"/>
<accession>A0A803QRZ6</accession>
<name>A0A803QRZ6_CANSA</name>
<evidence type="ECO:0000313" key="2">
    <source>
        <dbReference type="Proteomes" id="UP000596661"/>
    </source>
</evidence>
<evidence type="ECO:0000313" key="1">
    <source>
        <dbReference type="EnsemblPlants" id="cds.evm.model.ctgX2.59"/>
    </source>
</evidence>